<reference evidence="1" key="1">
    <citation type="submission" date="2021-05" db="EMBL/GenBank/DDBJ databases">
        <authorList>
            <person name="Pietrasiak N."/>
            <person name="Ward R."/>
            <person name="Stajich J.E."/>
            <person name="Kurbessoian T."/>
        </authorList>
    </citation>
    <scope>NUCLEOTIDE SEQUENCE</scope>
    <source>
        <strain evidence="1">GSE-NOS-MK-12-04C</strain>
    </source>
</reference>
<organism evidence="1 2">
    <name type="scientific">Cyanomargarita calcarea GSE-NOS-MK-12-04C</name>
    <dbReference type="NCBI Taxonomy" id="2839659"/>
    <lineage>
        <taxon>Bacteria</taxon>
        <taxon>Bacillati</taxon>
        <taxon>Cyanobacteriota</taxon>
        <taxon>Cyanophyceae</taxon>
        <taxon>Nostocales</taxon>
        <taxon>Cyanomargaritaceae</taxon>
        <taxon>Cyanomargarita</taxon>
    </lineage>
</organism>
<accession>A0A951QIM5</accession>
<name>A0A951QIM5_9CYAN</name>
<protein>
    <submittedName>
        <fullName evidence="1">Uncharacterized protein</fullName>
    </submittedName>
</protein>
<dbReference type="EMBL" id="JAHHGZ010000005">
    <property type="protein sequence ID" value="MBW4667029.1"/>
    <property type="molecule type" value="Genomic_DNA"/>
</dbReference>
<proteinExistence type="predicted"/>
<evidence type="ECO:0000313" key="1">
    <source>
        <dbReference type="EMBL" id="MBW4667029.1"/>
    </source>
</evidence>
<reference evidence="1" key="2">
    <citation type="journal article" date="2022" name="Microbiol. Resour. Announc.">
        <title>Metagenome Sequencing to Explore Phylogenomics of Terrestrial Cyanobacteria.</title>
        <authorList>
            <person name="Ward R.D."/>
            <person name="Stajich J.E."/>
            <person name="Johansen J.R."/>
            <person name="Huntemann M."/>
            <person name="Clum A."/>
            <person name="Foster B."/>
            <person name="Foster B."/>
            <person name="Roux S."/>
            <person name="Palaniappan K."/>
            <person name="Varghese N."/>
            <person name="Mukherjee S."/>
            <person name="Reddy T.B.K."/>
            <person name="Daum C."/>
            <person name="Copeland A."/>
            <person name="Chen I.A."/>
            <person name="Ivanova N.N."/>
            <person name="Kyrpides N.C."/>
            <person name="Shapiro N."/>
            <person name="Eloe-Fadrosh E.A."/>
            <person name="Pietrasiak N."/>
        </authorList>
    </citation>
    <scope>NUCLEOTIDE SEQUENCE</scope>
    <source>
        <strain evidence="1">GSE-NOS-MK-12-04C</strain>
    </source>
</reference>
<dbReference type="AlphaFoldDB" id="A0A951QIM5"/>
<evidence type="ECO:0000313" key="2">
    <source>
        <dbReference type="Proteomes" id="UP000729701"/>
    </source>
</evidence>
<comment type="caution">
    <text evidence="1">The sequence shown here is derived from an EMBL/GenBank/DDBJ whole genome shotgun (WGS) entry which is preliminary data.</text>
</comment>
<sequence>MTPETKHIVTELRREFYSMFAAAMNMPVRITGTSYSSNSPIASWMDMRQRLNYVNVYAYTAPDEFIPLRPFILRLAINKSAGRGIMVQKGQAYRGLNLVWDFELTALPKEILDFVPWIVDLVEAHEKSLSSLLVLPPHPFEFKEPAIGLCSEAWTEKAWETANSAVY</sequence>
<gene>
    <name evidence="1" type="ORF">KME60_06170</name>
</gene>
<dbReference type="Proteomes" id="UP000729701">
    <property type="component" value="Unassembled WGS sequence"/>
</dbReference>